<dbReference type="CDD" id="cd13553">
    <property type="entry name" value="PBP2_NrtA_CpmA_like"/>
    <property type="match status" value="1"/>
</dbReference>
<reference evidence="7" key="1">
    <citation type="submission" date="2016-09" db="EMBL/GenBank/DDBJ databases">
        <authorList>
            <person name="Varghese N."/>
            <person name="Submissions S."/>
        </authorList>
    </citation>
    <scope>NUCLEOTIDE SEQUENCE [LARGE SCALE GENOMIC DNA]</scope>
    <source>
        <strain evidence="7">ANC 3699</strain>
    </source>
</reference>
<dbReference type="InterPro" id="IPR044527">
    <property type="entry name" value="NrtA/CpmA_ABC-bd_dom"/>
</dbReference>
<comment type="subcellular location">
    <subcellularLocation>
        <location evidence="1">Endomembrane system</location>
    </subcellularLocation>
</comment>
<dbReference type="Pfam" id="PF13379">
    <property type="entry name" value="NMT1_2"/>
    <property type="match status" value="1"/>
</dbReference>
<dbReference type="EMBL" id="FMYK01000004">
    <property type="protein sequence ID" value="SDC36274.1"/>
    <property type="molecule type" value="Genomic_DNA"/>
</dbReference>
<keyword evidence="2" id="KW-0813">Transport</keyword>
<evidence type="ECO:0000256" key="4">
    <source>
        <dbReference type="ARBA" id="ARBA00022519"/>
    </source>
</evidence>
<dbReference type="GO" id="GO:0012505">
    <property type="term" value="C:endomembrane system"/>
    <property type="evidence" value="ECO:0007669"/>
    <property type="project" value="UniProtKB-SubCell"/>
</dbReference>
<keyword evidence="7" id="KW-1185">Reference proteome</keyword>
<keyword evidence="4" id="KW-0997">Cell inner membrane</keyword>
<evidence type="ECO:0000313" key="6">
    <source>
        <dbReference type="EMBL" id="SDC36274.1"/>
    </source>
</evidence>
<name>A0A1G6KZ91_9GAMM</name>
<dbReference type="PANTHER" id="PTHR30024">
    <property type="entry name" value="ALIPHATIC SULFONATES-BINDING PROTEIN-RELATED"/>
    <property type="match status" value="1"/>
</dbReference>
<sequence length="352" mass="38816">MTVMPLESDHDSTNILKVGYLPLVDSIALLWAQHHGYFTAENLTVELVQETSWATLRDRLAFGILQAAHCLSPIVASACSTADDIGIAMRTALVLSHNTAKISLKAELYDALDIQASDLPHQSAAKFVTHSKQITHKLAQVFPASLHHFTLREWLRLADQDFAHQCKLATLPPHYMLEAMHHGTIDGCCVGEPWNSVGATQQISKIICRSQDVIPSIADKVLAVTNEWADAHPTLHQALVLGLMKAQRDLAKTENSAAAYQLLQQFGIIDTAFDLALDPALSSATLQADVEALIVQIHQQNMQPKATDFDWILSQLKAWLHADLDAGKFQDYSLQCIDLACYQQVLSELNQA</sequence>
<dbReference type="RefSeq" id="WP_092619425.1">
    <property type="nucleotide sequence ID" value="NZ_FMYK01000004.1"/>
</dbReference>
<dbReference type="OrthoDB" id="9815454at2"/>
<gene>
    <name evidence="6" type="ORF">SAMN05421749_104243</name>
</gene>
<protein>
    <submittedName>
        <fullName evidence="6">ABC-type nitrate/sulfonate/bicarbonate transport system, substrate-binding protein</fullName>
    </submittedName>
</protein>
<evidence type="ECO:0000256" key="2">
    <source>
        <dbReference type="ARBA" id="ARBA00022448"/>
    </source>
</evidence>
<dbReference type="Gene3D" id="3.40.190.10">
    <property type="entry name" value="Periplasmic binding protein-like II"/>
    <property type="match status" value="2"/>
</dbReference>
<evidence type="ECO:0000256" key="1">
    <source>
        <dbReference type="ARBA" id="ARBA00004308"/>
    </source>
</evidence>
<evidence type="ECO:0000313" key="7">
    <source>
        <dbReference type="Proteomes" id="UP000242317"/>
    </source>
</evidence>
<accession>A0A1G6KZ91</accession>
<dbReference type="PANTHER" id="PTHR30024:SF43">
    <property type="entry name" value="BLL4572 PROTEIN"/>
    <property type="match status" value="1"/>
</dbReference>
<proteinExistence type="predicted"/>
<dbReference type="AlphaFoldDB" id="A0A1G6KZ91"/>
<evidence type="ECO:0000256" key="5">
    <source>
        <dbReference type="ARBA" id="ARBA00023136"/>
    </source>
</evidence>
<dbReference type="SUPFAM" id="SSF53850">
    <property type="entry name" value="Periplasmic binding protein-like II"/>
    <property type="match status" value="1"/>
</dbReference>
<evidence type="ECO:0000256" key="3">
    <source>
        <dbReference type="ARBA" id="ARBA00022475"/>
    </source>
</evidence>
<keyword evidence="3" id="KW-1003">Cell membrane</keyword>
<dbReference type="Proteomes" id="UP000242317">
    <property type="component" value="Unassembled WGS sequence"/>
</dbReference>
<keyword evidence="5" id="KW-0472">Membrane</keyword>
<organism evidence="6 7">
    <name type="scientific">Acinetobacter marinus</name>
    <dbReference type="NCBI Taxonomy" id="281375"/>
    <lineage>
        <taxon>Bacteria</taxon>
        <taxon>Pseudomonadati</taxon>
        <taxon>Pseudomonadota</taxon>
        <taxon>Gammaproteobacteria</taxon>
        <taxon>Moraxellales</taxon>
        <taxon>Moraxellaceae</taxon>
        <taxon>Acinetobacter</taxon>
    </lineage>
</organism>